<dbReference type="PANTHER" id="PTHR37422:SF17">
    <property type="entry name" value="O-ANTIGEN LIGASE"/>
    <property type="match status" value="1"/>
</dbReference>
<gene>
    <name evidence="6" type="ORF">DA69_03195</name>
</gene>
<keyword evidence="3" id="KW-1133">Transmembrane helix</keyword>
<keyword evidence="4" id="KW-0472">Membrane</keyword>
<dbReference type="KEGG" id="bne:DA69_03195"/>
<keyword evidence="7" id="KW-1185">Reference proteome</keyword>
<evidence type="ECO:0000313" key="6">
    <source>
        <dbReference type="EMBL" id="ANF53844.1"/>
    </source>
</evidence>
<comment type="subcellular location">
    <subcellularLocation>
        <location evidence="1">Membrane</location>
        <topology evidence="1">Multi-pass membrane protein</topology>
    </subcellularLocation>
</comment>
<keyword evidence="2" id="KW-0812">Transmembrane</keyword>
<evidence type="ECO:0000256" key="2">
    <source>
        <dbReference type="ARBA" id="ARBA00022692"/>
    </source>
</evidence>
<dbReference type="AlphaFoldDB" id="A0A172Y3Q3"/>
<reference evidence="6 7" key="1">
    <citation type="journal article" date="2014" name="Genome Announc.">
        <title>Genome Sequence of a Promising Hydrogen-Producing Facultative Anaerobic Bacterium, Brevundimonas naejangsanensis Strain B1.</title>
        <authorList>
            <person name="Su H."/>
            <person name="Zhang T."/>
            <person name="Bao M."/>
            <person name="Jiang Y."/>
            <person name="Wang Y."/>
            <person name="Tan T."/>
        </authorList>
    </citation>
    <scope>NUCLEOTIDE SEQUENCE [LARGE SCALE GENOMIC DNA]</scope>
    <source>
        <strain evidence="6 7">B1</strain>
    </source>
</reference>
<accession>A0A172Y3Q3</accession>
<dbReference type="InterPro" id="IPR051533">
    <property type="entry name" value="WaaL-like"/>
</dbReference>
<dbReference type="Pfam" id="PF04932">
    <property type="entry name" value="Wzy_C"/>
    <property type="match status" value="1"/>
</dbReference>
<dbReference type="STRING" id="588932.DA69_03195"/>
<evidence type="ECO:0000256" key="1">
    <source>
        <dbReference type="ARBA" id="ARBA00004141"/>
    </source>
</evidence>
<protein>
    <submittedName>
        <fullName evidence="6">Polymerase</fullName>
    </submittedName>
</protein>
<organism evidence="6 7">
    <name type="scientific">Brevundimonas naejangsanensis</name>
    <dbReference type="NCBI Taxonomy" id="588932"/>
    <lineage>
        <taxon>Bacteria</taxon>
        <taxon>Pseudomonadati</taxon>
        <taxon>Pseudomonadota</taxon>
        <taxon>Alphaproteobacteria</taxon>
        <taxon>Caulobacterales</taxon>
        <taxon>Caulobacteraceae</taxon>
        <taxon>Brevundimonas</taxon>
    </lineage>
</organism>
<dbReference type="eggNOG" id="COG3307">
    <property type="taxonomic scope" value="Bacteria"/>
</dbReference>
<evidence type="ECO:0000259" key="5">
    <source>
        <dbReference type="Pfam" id="PF04932"/>
    </source>
</evidence>
<name>A0A172Y3Q3_9CAUL</name>
<dbReference type="GO" id="GO:0016020">
    <property type="term" value="C:membrane"/>
    <property type="evidence" value="ECO:0007669"/>
    <property type="project" value="UniProtKB-SubCell"/>
</dbReference>
<dbReference type="EMBL" id="CP015614">
    <property type="protein sequence ID" value="ANF53844.1"/>
    <property type="molecule type" value="Genomic_DNA"/>
</dbReference>
<proteinExistence type="predicted"/>
<evidence type="ECO:0000256" key="4">
    <source>
        <dbReference type="ARBA" id="ARBA00023136"/>
    </source>
</evidence>
<dbReference type="InterPro" id="IPR007016">
    <property type="entry name" value="O-antigen_ligase-rel_domated"/>
</dbReference>
<sequence>MTGADALRHPVSDTPTLWEQAAAALILALLSGALLGPIFAPQQQETPVLRLIWPPIYLVILGLAAFRARRMAAAWPAFIPLLLMAVLALASSLWSQAPEVTERRVLALVLTGVFAIYLGAVFRGIALPRMLTAAFLALGVGSLISVFAFPGFGVHADVNAGMWRGLWYEKNQLGMVMAVGLISAAALVAAQEQKADRNLALIALGVCALALLGSQSKTALIMAMLGAGLVVLCLAIRRMGPVFGVIAVWCLGVALFGGLWIWSEFSVEILALFGKDPSLTGRTEIWDAIGRMTERKPWLGYGYSAFWLPHAEPMEWIRHETGWRVPSAHQGWLDLRAELGWTGVGLVGAVVAVTSTAVLIRLTGLGRQEGYWSLAYLAAFLLLSLSESVLMRHQDLPWTLFVALMTRNLMVNRPE</sequence>
<dbReference type="OrthoDB" id="4391260at2"/>
<evidence type="ECO:0000256" key="3">
    <source>
        <dbReference type="ARBA" id="ARBA00022989"/>
    </source>
</evidence>
<evidence type="ECO:0000313" key="7">
    <source>
        <dbReference type="Proteomes" id="UP000077603"/>
    </source>
</evidence>
<dbReference type="Proteomes" id="UP000077603">
    <property type="component" value="Chromosome"/>
</dbReference>
<feature type="domain" description="O-antigen ligase-related" evidence="5">
    <location>
        <begin position="203"/>
        <end position="346"/>
    </location>
</feature>
<dbReference type="RefSeq" id="WP_025977491.1">
    <property type="nucleotide sequence ID" value="NZ_CP015614.1"/>
</dbReference>
<dbReference type="PANTHER" id="PTHR37422">
    <property type="entry name" value="TEICHURONIC ACID BIOSYNTHESIS PROTEIN TUAE"/>
    <property type="match status" value="1"/>
</dbReference>